<gene>
    <name evidence="1" type="ORF">L207DRAFT_166457</name>
</gene>
<name>A0A2J6SB17_HYAVF</name>
<dbReference type="EMBL" id="KZ613938">
    <property type="protein sequence ID" value="PMD47958.1"/>
    <property type="molecule type" value="Genomic_DNA"/>
</dbReference>
<protein>
    <submittedName>
        <fullName evidence="1">Uncharacterized protein</fullName>
    </submittedName>
</protein>
<reference evidence="1 2" key="1">
    <citation type="submission" date="2016-04" db="EMBL/GenBank/DDBJ databases">
        <title>A degradative enzymes factory behind the ericoid mycorrhizal symbiosis.</title>
        <authorList>
            <consortium name="DOE Joint Genome Institute"/>
            <person name="Martino E."/>
            <person name="Morin E."/>
            <person name="Grelet G."/>
            <person name="Kuo A."/>
            <person name="Kohler A."/>
            <person name="Daghino S."/>
            <person name="Barry K."/>
            <person name="Choi C."/>
            <person name="Cichocki N."/>
            <person name="Clum A."/>
            <person name="Copeland A."/>
            <person name="Hainaut M."/>
            <person name="Haridas S."/>
            <person name="Labutti K."/>
            <person name="Lindquist E."/>
            <person name="Lipzen A."/>
            <person name="Khouja H.-R."/>
            <person name="Murat C."/>
            <person name="Ohm R."/>
            <person name="Olson A."/>
            <person name="Spatafora J."/>
            <person name="Veneault-Fourrey C."/>
            <person name="Henrissat B."/>
            <person name="Grigoriev I."/>
            <person name="Martin F."/>
            <person name="Perotto S."/>
        </authorList>
    </citation>
    <scope>NUCLEOTIDE SEQUENCE [LARGE SCALE GENOMIC DNA]</scope>
    <source>
        <strain evidence="1 2">F</strain>
    </source>
</reference>
<sequence length="115" mass="12480">MRELADIPIPVPIPLTLPLPFPSHARTAHPPSLGHTVIFQPGRRLTDALTRSRTLVIDHVKVCNTAPQPLARRRIHASRRAGCDLLSLMACGLSVEPILASVFSASSMLHRIPGT</sequence>
<dbReference type="Proteomes" id="UP000235786">
    <property type="component" value="Unassembled WGS sequence"/>
</dbReference>
<organism evidence="1 2">
    <name type="scientific">Hyaloscypha variabilis (strain UAMH 11265 / GT02V1 / F)</name>
    <name type="common">Meliniomyces variabilis</name>
    <dbReference type="NCBI Taxonomy" id="1149755"/>
    <lineage>
        <taxon>Eukaryota</taxon>
        <taxon>Fungi</taxon>
        <taxon>Dikarya</taxon>
        <taxon>Ascomycota</taxon>
        <taxon>Pezizomycotina</taxon>
        <taxon>Leotiomycetes</taxon>
        <taxon>Helotiales</taxon>
        <taxon>Hyaloscyphaceae</taxon>
        <taxon>Hyaloscypha</taxon>
        <taxon>Hyaloscypha variabilis</taxon>
    </lineage>
</organism>
<evidence type="ECO:0000313" key="1">
    <source>
        <dbReference type="EMBL" id="PMD47958.1"/>
    </source>
</evidence>
<keyword evidence="2" id="KW-1185">Reference proteome</keyword>
<proteinExistence type="predicted"/>
<evidence type="ECO:0000313" key="2">
    <source>
        <dbReference type="Proteomes" id="UP000235786"/>
    </source>
</evidence>
<dbReference type="AlphaFoldDB" id="A0A2J6SB17"/>
<accession>A0A2J6SB17</accession>